<evidence type="ECO:0000313" key="1">
    <source>
        <dbReference type="EMBL" id="KAG8065547.1"/>
    </source>
</evidence>
<gene>
    <name evidence="1" type="ORF">GUJ93_ZPchr0004g38654</name>
</gene>
<evidence type="ECO:0008006" key="3">
    <source>
        <dbReference type="Google" id="ProtNLM"/>
    </source>
</evidence>
<protein>
    <recommendedName>
        <fullName evidence="3">MATH domain-containing protein</fullName>
    </recommendedName>
</protein>
<accession>A0A8J5SCQ9</accession>
<dbReference type="AlphaFoldDB" id="A0A8J5SCQ9"/>
<name>A0A8J5SCQ9_ZIZPA</name>
<sequence length="97" mass="10562">MIPTGGHMWRINFYPCGVRETVDRMLYDCHCIVLELLTSDKVGGSVTAVFDLMVLDDEGQTTLNSVRGTEKMKNFAFACFFNLEGGGSLPSSSSGST</sequence>
<reference evidence="1" key="2">
    <citation type="submission" date="2021-02" db="EMBL/GenBank/DDBJ databases">
        <authorList>
            <person name="Kimball J.A."/>
            <person name="Haas M.W."/>
            <person name="Macchietto M."/>
            <person name="Kono T."/>
            <person name="Duquette J."/>
            <person name="Shao M."/>
        </authorList>
    </citation>
    <scope>NUCLEOTIDE SEQUENCE</scope>
    <source>
        <tissue evidence="1">Fresh leaf tissue</tissue>
    </source>
</reference>
<dbReference type="EMBL" id="JAAALK010000285">
    <property type="protein sequence ID" value="KAG8065547.1"/>
    <property type="molecule type" value="Genomic_DNA"/>
</dbReference>
<proteinExistence type="predicted"/>
<dbReference type="Proteomes" id="UP000729402">
    <property type="component" value="Unassembled WGS sequence"/>
</dbReference>
<keyword evidence="2" id="KW-1185">Reference proteome</keyword>
<comment type="caution">
    <text evidence="1">The sequence shown here is derived from an EMBL/GenBank/DDBJ whole genome shotgun (WGS) entry which is preliminary data.</text>
</comment>
<evidence type="ECO:0000313" key="2">
    <source>
        <dbReference type="Proteomes" id="UP000729402"/>
    </source>
</evidence>
<reference evidence="1" key="1">
    <citation type="journal article" date="2021" name="bioRxiv">
        <title>Whole Genome Assembly and Annotation of Northern Wild Rice, Zizania palustris L., Supports a Whole Genome Duplication in the Zizania Genus.</title>
        <authorList>
            <person name="Haas M."/>
            <person name="Kono T."/>
            <person name="Macchietto M."/>
            <person name="Millas R."/>
            <person name="McGilp L."/>
            <person name="Shao M."/>
            <person name="Duquette J."/>
            <person name="Hirsch C.N."/>
            <person name="Kimball J."/>
        </authorList>
    </citation>
    <scope>NUCLEOTIDE SEQUENCE</scope>
    <source>
        <tissue evidence="1">Fresh leaf tissue</tissue>
    </source>
</reference>
<organism evidence="1 2">
    <name type="scientific">Zizania palustris</name>
    <name type="common">Northern wild rice</name>
    <dbReference type="NCBI Taxonomy" id="103762"/>
    <lineage>
        <taxon>Eukaryota</taxon>
        <taxon>Viridiplantae</taxon>
        <taxon>Streptophyta</taxon>
        <taxon>Embryophyta</taxon>
        <taxon>Tracheophyta</taxon>
        <taxon>Spermatophyta</taxon>
        <taxon>Magnoliopsida</taxon>
        <taxon>Liliopsida</taxon>
        <taxon>Poales</taxon>
        <taxon>Poaceae</taxon>
        <taxon>BOP clade</taxon>
        <taxon>Oryzoideae</taxon>
        <taxon>Oryzeae</taxon>
        <taxon>Zizaniinae</taxon>
        <taxon>Zizania</taxon>
    </lineage>
</organism>